<accession>A0A3A2ZM47</accession>
<dbReference type="InterPro" id="IPR036020">
    <property type="entry name" value="WW_dom_sf"/>
</dbReference>
<dbReference type="Proteomes" id="UP000266188">
    <property type="component" value="Unassembled WGS sequence"/>
</dbReference>
<comment type="caution">
    <text evidence="3">The sequence shown here is derived from an EMBL/GenBank/DDBJ whole genome shotgun (WGS) entry which is preliminary data.</text>
</comment>
<evidence type="ECO:0000256" key="1">
    <source>
        <dbReference type="SAM" id="MobiDB-lite"/>
    </source>
</evidence>
<dbReference type="SUPFAM" id="SSF51045">
    <property type="entry name" value="WW domain"/>
    <property type="match status" value="1"/>
</dbReference>
<feature type="compositionally biased region" description="Polar residues" evidence="1">
    <location>
        <begin position="21"/>
        <end position="35"/>
    </location>
</feature>
<dbReference type="EMBL" id="MVGC01000470">
    <property type="protein sequence ID" value="RJE18945.1"/>
    <property type="molecule type" value="Genomic_DNA"/>
</dbReference>
<feature type="region of interest" description="Disordered" evidence="1">
    <location>
        <begin position="13"/>
        <end position="50"/>
    </location>
</feature>
<dbReference type="PROSITE" id="PS01159">
    <property type="entry name" value="WW_DOMAIN_1"/>
    <property type="match status" value="1"/>
</dbReference>
<protein>
    <submittedName>
        <fullName evidence="3">WW domain protein</fullName>
    </submittedName>
</protein>
<dbReference type="PROSITE" id="PS50020">
    <property type="entry name" value="WW_DOMAIN_2"/>
    <property type="match status" value="1"/>
</dbReference>
<dbReference type="InterPro" id="IPR001202">
    <property type="entry name" value="WW_dom"/>
</dbReference>
<dbReference type="Pfam" id="PF00397">
    <property type="entry name" value="WW"/>
    <property type="match status" value="1"/>
</dbReference>
<evidence type="ECO:0000313" key="4">
    <source>
        <dbReference type="Proteomes" id="UP000266188"/>
    </source>
</evidence>
<evidence type="ECO:0000259" key="2">
    <source>
        <dbReference type="PROSITE" id="PS50020"/>
    </source>
</evidence>
<feature type="region of interest" description="Disordered" evidence="1">
    <location>
        <begin position="75"/>
        <end position="124"/>
    </location>
</feature>
<sequence>MEFVGKIVEKVVESKMGGGSHSQEQQDYGYSSNPGYGSAPPPPSVGQDLPYPWVARWDDREQRYYYVNEQTGETSWVRPGAPAPAPYGDPYAQPSYGGYGGQPSYGYGQEGPRQEYYGEEPPKKDHSMAYGAAGAAAGVLGGAVLAHEGEKMYENFEEDKYKIEQNVEDFPENAARWTGEKVGEAEEIPENIEQGWDRAEDRVEYGFDNAVDKVEDFPENAAGWVGEQVEEVEQFGDNLDDAYDEGRAEGRYEESW</sequence>
<gene>
    <name evidence="3" type="ORF">PHISCL_08714</name>
</gene>
<evidence type="ECO:0000313" key="3">
    <source>
        <dbReference type="EMBL" id="RJE18945.1"/>
    </source>
</evidence>
<keyword evidence="4" id="KW-1185">Reference proteome</keyword>
<dbReference type="SMART" id="SM00456">
    <property type="entry name" value="WW"/>
    <property type="match status" value="1"/>
</dbReference>
<dbReference type="CDD" id="cd00201">
    <property type="entry name" value="WW"/>
    <property type="match status" value="1"/>
</dbReference>
<proteinExistence type="predicted"/>
<name>A0A3A2ZM47_9EURO</name>
<dbReference type="OrthoDB" id="2367685at2759"/>
<organism evidence="3 4">
    <name type="scientific">Aspergillus sclerotialis</name>
    <dbReference type="NCBI Taxonomy" id="2070753"/>
    <lineage>
        <taxon>Eukaryota</taxon>
        <taxon>Fungi</taxon>
        <taxon>Dikarya</taxon>
        <taxon>Ascomycota</taxon>
        <taxon>Pezizomycotina</taxon>
        <taxon>Eurotiomycetes</taxon>
        <taxon>Eurotiomycetidae</taxon>
        <taxon>Eurotiales</taxon>
        <taxon>Aspergillaceae</taxon>
        <taxon>Aspergillus</taxon>
        <taxon>Aspergillus subgen. Polypaecilum</taxon>
    </lineage>
</organism>
<dbReference type="AlphaFoldDB" id="A0A3A2ZM47"/>
<reference evidence="4" key="1">
    <citation type="submission" date="2017-02" db="EMBL/GenBank/DDBJ databases">
        <authorList>
            <person name="Tafer H."/>
            <person name="Lopandic K."/>
        </authorList>
    </citation>
    <scope>NUCLEOTIDE SEQUENCE [LARGE SCALE GENOMIC DNA]</scope>
    <source>
        <strain evidence="4">CBS 366.77</strain>
    </source>
</reference>
<dbReference type="Gene3D" id="2.20.70.10">
    <property type="match status" value="1"/>
</dbReference>
<feature type="domain" description="WW" evidence="2">
    <location>
        <begin position="47"/>
        <end position="81"/>
    </location>
</feature>